<keyword evidence="2" id="KW-1185">Reference proteome</keyword>
<organism evidence="1 2">
    <name type="scientific">Trichoderma ghanense</name>
    <dbReference type="NCBI Taxonomy" id="65468"/>
    <lineage>
        <taxon>Eukaryota</taxon>
        <taxon>Fungi</taxon>
        <taxon>Dikarya</taxon>
        <taxon>Ascomycota</taxon>
        <taxon>Pezizomycotina</taxon>
        <taxon>Sordariomycetes</taxon>
        <taxon>Hypocreomycetidae</taxon>
        <taxon>Hypocreales</taxon>
        <taxon>Hypocreaceae</taxon>
        <taxon>Trichoderma</taxon>
    </lineage>
</organism>
<dbReference type="RefSeq" id="XP_073558782.1">
    <property type="nucleotide sequence ID" value="XM_073702553.1"/>
</dbReference>
<sequence>MSVPVGIKDGRLSRYGLSPALHTCPAASPPQSADALPVRSTSNLYTSWATLCTASSGSRMMDAIIFLPHLTFWLTAGLVIGRE</sequence>
<gene>
    <name evidence="1" type="ORF">CCMA1212_005287</name>
</gene>
<reference evidence="1 2" key="1">
    <citation type="submission" date="2018-01" db="EMBL/GenBank/DDBJ databases">
        <title>Genome characterization of the sugarcane-associated fungus Trichoderma ghanense CCMA-1212 and their application in lignocelulose bioconversion.</title>
        <authorList>
            <person name="Steindorff A.S."/>
            <person name="Mendes T.D."/>
            <person name="Vilela E.S.D."/>
            <person name="Rodrigues D.S."/>
            <person name="Formighieri E.F."/>
            <person name="Melo I.S."/>
            <person name="Favaro L.C.L."/>
        </authorList>
    </citation>
    <scope>NUCLEOTIDE SEQUENCE [LARGE SCALE GENOMIC DNA]</scope>
    <source>
        <strain evidence="1 2">CCMA-1212</strain>
    </source>
</reference>
<dbReference type="EMBL" id="PPTA01000006">
    <property type="protein sequence ID" value="TFB02581.1"/>
    <property type="molecule type" value="Genomic_DNA"/>
</dbReference>
<protein>
    <submittedName>
        <fullName evidence="1">Uncharacterized protein</fullName>
    </submittedName>
</protein>
<evidence type="ECO:0000313" key="2">
    <source>
        <dbReference type="Proteomes" id="UP001642720"/>
    </source>
</evidence>
<dbReference type="Proteomes" id="UP001642720">
    <property type="component" value="Unassembled WGS sequence"/>
</dbReference>
<comment type="caution">
    <text evidence="1">The sequence shown here is derived from an EMBL/GenBank/DDBJ whole genome shotgun (WGS) entry which is preliminary data.</text>
</comment>
<accession>A0ABY2H372</accession>
<evidence type="ECO:0000313" key="1">
    <source>
        <dbReference type="EMBL" id="TFB02581.1"/>
    </source>
</evidence>
<proteinExistence type="predicted"/>
<name>A0ABY2H372_9HYPO</name>
<dbReference type="GeneID" id="300577003"/>